<name>A0A183FLU4_HELPZ</name>
<keyword evidence="6 11" id="KW-1133">Transmembrane helix</keyword>
<keyword evidence="7 11" id="KW-0472">Membrane</keyword>
<feature type="region of interest" description="Disordered" evidence="10">
    <location>
        <begin position="94"/>
        <end position="158"/>
    </location>
</feature>
<evidence type="ECO:0000256" key="3">
    <source>
        <dbReference type="ARBA" id="ARBA00022692"/>
    </source>
</evidence>
<keyword evidence="9" id="KW-0119">Carbohydrate metabolism</keyword>
<dbReference type="Proteomes" id="UP000050761">
    <property type="component" value="Unassembled WGS sequence"/>
</dbReference>
<evidence type="ECO:0000256" key="6">
    <source>
        <dbReference type="ARBA" id="ARBA00022989"/>
    </source>
</evidence>
<keyword evidence="3 11" id="KW-0812">Transmembrane</keyword>
<dbReference type="GO" id="GO:0005789">
    <property type="term" value="C:endoplasmic reticulum membrane"/>
    <property type="evidence" value="ECO:0007669"/>
    <property type="project" value="UniProtKB-SubCell"/>
</dbReference>
<evidence type="ECO:0000256" key="7">
    <source>
        <dbReference type="ARBA" id="ARBA00023136"/>
    </source>
</evidence>
<evidence type="ECO:0000256" key="2">
    <source>
        <dbReference type="ARBA" id="ARBA00009141"/>
    </source>
</evidence>
<dbReference type="PANTHER" id="PTHR13460:SF0">
    <property type="entry name" value="MALECTIN"/>
    <property type="match status" value="1"/>
</dbReference>
<evidence type="ECO:0000256" key="10">
    <source>
        <dbReference type="SAM" id="MobiDB-lite"/>
    </source>
</evidence>
<feature type="domain" description="Malectin" evidence="12">
    <location>
        <begin position="15"/>
        <end position="84"/>
    </location>
</feature>
<sequence length="193" mass="21943">LYYITDNNLLFTIQTFHVHVNDLPVKRNLDIFREAHAAGVAYDLYIDVSIRKKEITIGDVIGDINGELQIRLIQVADNPKINAIAILTGKSDTLPSPPAPVDRPSVLDTSRRRSRKEVIEEEEEEEEEDDHVEIDEDFSFSAHKQDRPSAPEKDLTDGPRIFDPYADRNDNVFIYLGVTLVCLLPVVAFLMHM</sequence>
<proteinExistence type="inferred from homology"/>
<evidence type="ECO:0000256" key="4">
    <source>
        <dbReference type="ARBA" id="ARBA00022729"/>
    </source>
</evidence>
<evidence type="ECO:0000313" key="13">
    <source>
        <dbReference type="Proteomes" id="UP000050761"/>
    </source>
</evidence>
<evidence type="ECO:0000259" key="12">
    <source>
        <dbReference type="Pfam" id="PF11721"/>
    </source>
</evidence>
<dbReference type="PANTHER" id="PTHR13460">
    <property type="match status" value="1"/>
</dbReference>
<evidence type="ECO:0000256" key="9">
    <source>
        <dbReference type="ARBA" id="ARBA00023277"/>
    </source>
</evidence>
<dbReference type="WBParaSite" id="HPBE_0000827601-mRNA-1">
    <property type="protein sequence ID" value="HPBE_0000827601-mRNA-1"/>
    <property type="gene ID" value="HPBE_0000827601"/>
</dbReference>
<evidence type="ECO:0000313" key="14">
    <source>
        <dbReference type="WBParaSite" id="HPBE_0000827601-mRNA-1"/>
    </source>
</evidence>
<feature type="compositionally biased region" description="Acidic residues" evidence="10">
    <location>
        <begin position="119"/>
        <end position="138"/>
    </location>
</feature>
<feature type="compositionally biased region" description="Basic and acidic residues" evidence="10">
    <location>
        <begin position="143"/>
        <end position="157"/>
    </location>
</feature>
<protein>
    <submittedName>
        <fullName evidence="14">Malectin domain-containing protein</fullName>
    </submittedName>
</protein>
<evidence type="ECO:0000256" key="5">
    <source>
        <dbReference type="ARBA" id="ARBA00022824"/>
    </source>
</evidence>
<dbReference type="GO" id="GO:0030246">
    <property type="term" value="F:carbohydrate binding"/>
    <property type="evidence" value="ECO:0007669"/>
    <property type="project" value="InterPro"/>
</dbReference>
<comment type="subcellular location">
    <subcellularLocation>
        <location evidence="1">Endoplasmic reticulum membrane</location>
        <topology evidence="1">Single-pass type I membrane protein</topology>
    </subcellularLocation>
</comment>
<dbReference type="Gene3D" id="2.60.120.430">
    <property type="entry name" value="Galactose-binding lectin"/>
    <property type="match status" value="1"/>
</dbReference>
<dbReference type="Pfam" id="PF11721">
    <property type="entry name" value="Malectin"/>
    <property type="match status" value="1"/>
</dbReference>
<evidence type="ECO:0000256" key="1">
    <source>
        <dbReference type="ARBA" id="ARBA00004115"/>
    </source>
</evidence>
<dbReference type="AlphaFoldDB" id="A0A183FLU4"/>
<organism evidence="13 14">
    <name type="scientific">Heligmosomoides polygyrus</name>
    <name type="common">Parasitic roundworm</name>
    <dbReference type="NCBI Taxonomy" id="6339"/>
    <lineage>
        <taxon>Eukaryota</taxon>
        <taxon>Metazoa</taxon>
        <taxon>Ecdysozoa</taxon>
        <taxon>Nematoda</taxon>
        <taxon>Chromadorea</taxon>
        <taxon>Rhabditida</taxon>
        <taxon>Rhabditina</taxon>
        <taxon>Rhabditomorpha</taxon>
        <taxon>Strongyloidea</taxon>
        <taxon>Heligmosomidae</taxon>
        <taxon>Heligmosomoides</taxon>
    </lineage>
</organism>
<evidence type="ECO:0000256" key="11">
    <source>
        <dbReference type="SAM" id="Phobius"/>
    </source>
</evidence>
<keyword evidence="13" id="KW-1185">Reference proteome</keyword>
<keyword evidence="4" id="KW-0732">Signal</keyword>
<dbReference type="InterPro" id="IPR039155">
    <property type="entry name" value="MLEC"/>
</dbReference>
<accession>A0A183FLU4</accession>
<comment type="similarity">
    <text evidence="2">Belongs to the malectin family.</text>
</comment>
<evidence type="ECO:0000256" key="8">
    <source>
        <dbReference type="ARBA" id="ARBA00023180"/>
    </source>
</evidence>
<keyword evidence="8" id="KW-0325">Glycoprotein</keyword>
<feature type="transmembrane region" description="Helical" evidence="11">
    <location>
        <begin position="172"/>
        <end position="191"/>
    </location>
</feature>
<keyword evidence="5" id="KW-0256">Endoplasmic reticulum</keyword>
<reference evidence="14" key="1">
    <citation type="submission" date="2019-09" db="UniProtKB">
        <authorList>
            <consortium name="WormBaseParasite"/>
        </authorList>
    </citation>
    <scope>IDENTIFICATION</scope>
</reference>
<dbReference type="InterPro" id="IPR021720">
    <property type="entry name" value="Malectin_dom"/>
</dbReference>